<keyword evidence="9 13" id="KW-0547">Nucleotide-binding</keyword>
<dbReference type="CDD" id="cd00560">
    <property type="entry name" value="PanC"/>
    <property type="match status" value="1"/>
</dbReference>
<feature type="binding site" evidence="13">
    <location>
        <position position="153"/>
    </location>
    <ligand>
        <name>(R)-pantoate</name>
        <dbReference type="ChEBI" id="CHEBI:15980"/>
    </ligand>
</feature>
<evidence type="ECO:0000256" key="10">
    <source>
        <dbReference type="ARBA" id="ARBA00022840"/>
    </source>
</evidence>
<dbReference type="HAMAP" id="MF_00158">
    <property type="entry name" value="PanC"/>
    <property type="match status" value="1"/>
</dbReference>
<comment type="subcellular location">
    <subcellularLocation>
        <location evidence="1 13">Cytoplasm</location>
    </subcellularLocation>
</comment>
<comment type="similarity">
    <text evidence="3 13">Belongs to the pantothenate synthetase family.</text>
</comment>
<feature type="binding site" evidence="13">
    <location>
        <position position="61"/>
    </location>
    <ligand>
        <name>(R)-pantoate</name>
        <dbReference type="ChEBI" id="CHEBI:15980"/>
    </ligand>
</feature>
<dbReference type="InterPro" id="IPR004821">
    <property type="entry name" value="Cyt_trans-like"/>
</dbReference>
<comment type="miscellaneous">
    <text evidence="13">The reaction proceeds by a bi uni uni bi ping pong mechanism.</text>
</comment>
<dbReference type="GO" id="GO:0015940">
    <property type="term" value="P:pantothenate biosynthetic process"/>
    <property type="evidence" value="ECO:0007669"/>
    <property type="project" value="UniProtKB-UniRule"/>
</dbReference>
<dbReference type="AlphaFoldDB" id="A0A9D2HDR0"/>
<evidence type="ECO:0000256" key="7">
    <source>
        <dbReference type="ARBA" id="ARBA00022598"/>
    </source>
</evidence>
<gene>
    <name evidence="13 14" type="primary">panC</name>
    <name evidence="14" type="ORF">H9962_05355</name>
</gene>
<comment type="catalytic activity">
    <reaction evidence="11 13">
        <text>(R)-pantoate + beta-alanine + ATP = (R)-pantothenate + AMP + diphosphate + H(+)</text>
        <dbReference type="Rhea" id="RHEA:10912"/>
        <dbReference type="ChEBI" id="CHEBI:15378"/>
        <dbReference type="ChEBI" id="CHEBI:15980"/>
        <dbReference type="ChEBI" id="CHEBI:29032"/>
        <dbReference type="ChEBI" id="CHEBI:30616"/>
        <dbReference type="ChEBI" id="CHEBI:33019"/>
        <dbReference type="ChEBI" id="CHEBI:57966"/>
        <dbReference type="ChEBI" id="CHEBI:456215"/>
        <dbReference type="EC" id="6.3.2.1"/>
    </reaction>
</comment>
<keyword evidence="10 13" id="KW-0067">ATP-binding</keyword>
<dbReference type="PANTHER" id="PTHR21299:SF1">
    <property type="entry name" value="PANTOATE--BETA-ALANINE LIGASE"/>
    <property type="match status" value="1"/>
</dbReference>
<evidence type="ECO:0000256" key="1">
    <source>
        <dbReference type="ARBA" id="ARBA00004496"/>
    </source>
</evidence>
<evidence type="ECO:0000313" key="14">
    <source>
        <dbReference type="EMBL" id="HJA08599.1"/>
    </source>
</evidence>
<keyword evidence="6 13" id="KW-0963">Cytoplasm</keyword>
<organism evidence="14 15">
    <name type="scientific">Candidatus Mailhella merdigallinarum</name>
    <dbReference type="NCBI Taxonomy" id="2838658"/>
    <lineage>
        <taxon>Bacteria</taxon>
        <taxon>Pseudomonadati</taxon>
        <taxon>Thermodesulfobacteriota</taxon>
        <taxon>Desulfovibrionia</taxon>
        <taxon>Desulfovibrionales</taxon>
        <taxon>Desulfovibrionaceae</taxon>
        <taxon>Mailhella</taxon>
    </lineage>
</organism>
<feature type="binding site" evidence="13">
    <location>
        <begin position="184"/>
        <end position="187"/>
    </location>
    <ligand>
        <name>ATP</name>
        <dbReference type="ChEBI" id="CHEBI:30616"/>
    </ligand>
</feature>
<keyword evidence="8 13" id="KW-0566">Pantothenate biosynthesis</keyword>
<comment type="subunit">
    <text evidence="13">Homodimer.</text>
</comment>
<keyword evidence="7 13" id="KW-0436">Ligase</keyword>
<dbReference type="Pfam" id="PF02569">
    <property type="entry name" value="Pantoate_ligase"/>
    <property type="match status" value="1"/>
</dbReference>
<dbReference type="Gene3D" id="3.40.50.620">
    <property type="entry name" value="HUPs"/>
    <property type="match status" value="1"/>
</dbReference>
<evidence type="ECO:0000256" key="9">
    <source>
        <dbReference type="ARBA" id="ARBA00022741"/>
    </source>
</evidence>
<dbReference type="GO" id="GO:0005524">
    <property type="term" value="F:ATP binding"/>
    <property type="evidence" value="ECO:0007669"/>
    <property type="project" value="UniProtKB-KW"/>
</dbReference>
<sequence>MQILTTLPSLTAQTEQWRTEGQRIALVPTMGYFHEGHLSLMRRARSLADRVVVSRFVNPTQFGPTEDLDSYPRDTERDIALAGAEGVDALFQPAPESMYAPDHATWVEVPALSSVLCGASRPIHFRGVCTVVLKLFHLARPHVAVFGEKDWQQLTVIRRMVRDLNVGVDIVGHPIVREADGLALSSRNAYLTAEERAQAPNIYKGLLAVAESVRQGERDATTLLDDFKERLKREVPLGEPDYLSIVHPDTLQNLTKLTDAALIAVAVRLGRARLIDNLRLLPL</sequence>
<dbReference type="GO" id="GO:0004592">
    <property type="term" value="F:pantoate-beta-alanine ligase activity"/>
    <property type="evidence" value="ECO:0007669"/>
    <property type="project" value="UniProtKB-UniRule"/>
</dbReference>
<feature type="binding site" evidence="13">
    <location>
        <begin position="30"/>
        <end position="37"/>
    </location>
    <ligand>
        <name>ATP</name>
        <dbReference type="ChEBI" id="CHEBI:30616"/>
    </ligand>
</feature>
<evidence type="ECO:0000256" key="8">
    <source>
        <dbReference type="ARBA" id="ARBA00022655"/>
    </source>
</evidence>
<evidence type="ECO:0000256" key="5">
    <source>
        <dbReference type="ARBA" id="ARBA00014155"/>
    </source>
</evidence>
<accession>A0A9D2HDR0</accession>
<evidence type="ECO:0000256" key="2">
    <source>
        <dbReference type="ARBA" id="ARBA00004990"/>
    </source>
</evidence>
<feature type="binding site" evidence="13">
    <location>
        <begin position="147"/>
        <end position="150"/>
    </location>
    <ligand>
        <name>ATP</name>
        <dbReference type="ChEBI" id="CHEBI:30616"/>
    </ligand>
</feature>
<evidence type="ECO:0000256" key="11">
    <source>
        <dbReference type="ARBA" id="ARBA00048258"/>
    </source>
</evidence>
<dbReference type="EMBL" id="DXAN01000017">
    <property type="protein sequence ID" value="HJA08599.1"/>
    <property type="molecule type" value="Genomic_DNA"/>
</dbReference>
<dbReference type="FunFam" id="3.40.50.620:FF:000114">
    <property type="entry name" value="Pantothenate synthetase"/>
    <property type="match status" value="1"/>
</dbReference>
<evidence type="ECO:0000256" key="12">
    <source>
        <dbReference type="ARBA" id="ARBA00055042"/>
    </source>
</evidence>
<evidence type="ECO:0000313" key="15">
    <source>
        <dbReference type="Proteomes" id="UP000824225"/>
    </source>
</evidence>
<dbReference type="GO" id="GO:0005829">
    <property type="term" value="C:cytosol"/>
    <property type="evidence" value="ECO:0007669"/>
    <property type="project" value="TreeGrafter"/>
</dbReference>
<reference evidence="14" key="2">
    <citation type="submission" date="2021-04" db="EMBL/GenBank/DDBJ databases">
        <authorList>
            <person name="Gilroy R."/>
        </authorList>
    </citation>
    <scope>NUCLEOTIDE SEQUENCE</scope>
    <source>
        <strain evidence="14">CHK186-16707</strain>
    </source>
</reference>
<dbReference type="NCBIfam" id="TIGR00125">
    <property type="entry name" value="cyt_tran_rel"/>
    <property type="match status" value="1"/>
</dbReference>
<evidence type="ECO:0000256" key="4">
    <source>
        <dbReference type="ARBA" id="ARBA00012219"/>
    </source>
</evidence>
<dbReference type="Proteomes" id="UP000824225">
    <property type="component" value="Unassembled WGS sequence"/>
</dbReference>
<feature type="binding site" evidence="13">
    <location>
        <position position="61"/>
    </location>
    <ligand>
        <name>beta-alanine</name>
        <dbReference type="ChEBI" id="CHEBI:57966"/>
    </ligand>
</feature>
<proteinExistence type="inferred from homology"/>
<dbReference type="EC" id="6.3.2.1" evidence="4 13"/>
<comment type="pathway">
    <text evidence="2 13">Cofactor biosynthesis; (R)-pantothenate biosynthesis; (R)-pantothenate from (R)-pantoate and beta-alanine: step 1/1.</text>
</comment>
<reference evidence="14" key="1">
    <citation type="journal article" date="2021" name="PeerJ">
        <title>Extensive microbial diversity within the chicken gut microbiome revealed by metagenomics and culture.</title>
        <authorList>
            <person name="Gilroy R."/>
            <person name="Ravi A."/>
            <person name="Getino M."/>
            <person name="Pursley I."/>
            <person name="Horton D.L."/>
            <person name="Alikhan N.F."/>
            <person name="Baker D."/>
            <person name="Gharbi K."/>
            <person name="Hall N."/>
            <person name="Watson M."/>
            <person name="Adriaenssens E.M."/>
            <person name="Foster-Nyarko E."/>
            <person name="Jarju S."/>
            <person name="Secka A."/>
            <person name="Antonio M."/>
            <person name="Oren A."/>
            <person name="Chaudhuri R.R."/>
            <person name="La Ragione R."/>
            <person name="Hildebrand F."/>
            <person name="Pallen M.J."/>
        </authorList>
    </citation>
    <scope>NUCLEOTIDE SEQUENCE</scope>
    <source>
        <strain evidence="14">CHK186-16707</strain>
    </source>
</reference>
<dbReference type="InterPro" id="IPR003721">
    <property type="entry name" value="Pantoate_ligase"/>
</dbReference>
<dbReference type="SUPFAM" id="SSF52374">
    <property type="entry name" value="Nucleotidylyl transferase"/>
    <property type="match status" value="1"/>
</dbReference>
<feature type="binding site" evidence="13">
    <location>
        <position position="176"/>
    </location>
    <ligand>
        <name>ATP</name>
        <dbReference type="ChEBI" id="CHEBI:30616"/>
    </ligand>
</feature>
<dbReference type="NCBIfam" id="TIGR00018">
    <property type="entry name" value="panC"/>
    <property type="match status" value="1"/>
</dbReference>
<dbReference type="InterPro" id="IPR014729">
    <property type="entry name" value="Rossmann-like_a/b/a_fold"/>
</dbReference>
<comment type="function">
    <text evidence="12 13">Catalyzes the condensation of pantoate with beta-alanine in an ATP-dependent reaction via a pantoyl-adenylate intermediate.</text>
</comment>
<dbReference type="PANTHER" id="PTHR21299">
    <property type="entry name" value="CYTIDYLATE KINASE/PANTOATE-BETA-ALANINE LIGASE"/>
    <property type="match status" value="1"/>
</dbReference>
<dbReference type="FunFam" id="3.30.1300.10:FF:000001">
    <property type="entry name" value="Pantothenate synthetase"/>
    <property type="match status" value="1"/>
</dbReference>
<protein>
    <recommendedName>
        <fullName evidence="5 13">Pantothenate synthetase</fullName>
        <shortName evidence="13">PS</shortName>
        <ecNumber evidence="4 13">6.3.2.1</ecNumber>
    </recommendedName>
    <alternativeName>
        <fullName evidence="13">Pantoate--beta-alanine ligase</fullName>
    </alternativeName>
    <alternativeName>
        <fullName evidence="13">Pantoate-activating enzyme</fullName>
    </alternativeName>
</protein>
<feature type="active site" description="Proton donor" evidence="13">
    <location>
        <position position="37"/>
    </location>
</feature>
<evidence type="ECO:0000256" key="6">
    <source>
        <dbReference type="ARBA" id="ARBA00022490"/>
    </source>
</evidence>
<evidence type="ECO:0000256" key="3">
    <source>
        <dbReference type="ARBA" id="ARBA00009256"/>
    </source>
</evidence>
<dbReference type="Gene3D" id="3.30.1300.10">
    <property type="entry name" value="Pantoate-beta-alanine ligase, C-terminal domain"/>
    <property type="match status" value="1"/>
</dbReference>
<name>A0A9D2HDR0_9BACT</name>
<dbReference type="InterPro" id="IPR042176">
    <property type="entry name" value="Pantoate_ligase_C"/>
</dbReference>
<evidence type="ECO:0000256" key="13">
    <source>
        <dbReference type="HAMAP-Rule" id="MF_00158"/>
    </source>
</evidence>
<comment type="caution">
    <text evidence="14">The sequence shown here is derived from an EMBL/GenBank/DDBJ whole genome shotgun (WGS) entry which is preliminary data.</text>
</comment>